<keyword evidence="2" id="KW-1185">Reference proteome</keyword>
<protein>
    <submittedName>
        <fullName evidence="1">Uncharacterized protein</fullName>
    </submittedName>
</protein>
<name>A0A9K3GME1_9EUKA</name>
<reference evidence="1 2" key="1">
    <citation type="journal article" date="2018" name="PLoS ONE">
        <title>The draft genome of Kipferlia bialata reveals reductive genome evolution in fornicate parasites.</title>
        <authorList>
            <person name="Tanifuji G."/>
            <person name="Takabayashi S."/>
            <person name="Kume K."/>
            <person name="Takagi M."/>
            <person name="Nakayama T."/>
            <person name="Kamikawa R."/>
            <person name="Inagaki Y."/>
            <person name="Hashimoto T."/>
        </authorList>
    </citation>
    <scope>NUCLEOTIDE SEQUENCE [LARGE SCALE GENOMIC DNA]</scope>
    <source>
        <strain evidence="1">NY0173</strain>
    </source>
</reference>
<organism evidence="1 2">
    <name type="scientific">Kipferlia bialata</name>
    <dbReference type="NCBI Taxonomy" id="797122"/>
    <lineage>
        <taxon>Eukaryota</taxon>
        <taxon>Metamonada</taxon>
        <taxon>Carpediemonas-like organisms</taxon>
        <taxon>Kipferlia</taxon>
    </lineage>
</organism>
<dbReference type="Proteomes" id="UP000265618">
    <property type="component" value="Unassembled WGS sequence"/>
</dbReference>
<accession>A0A9K3GME1</accession>
<evidence type="ECO:0000313" key="1">
    <source>
        <dbReference type="EMBL" id="GIQ89174.1"/>
    </source>
</evidence>
<dbReference type="AlphaFoldDB" id="A0A9K3GME1"/>
<evidence type="ECO:0000313" key="2">
    <source>
        <dbReference type="Proteomes" id="UP000265618"/>
    </source>
</evidence>
<gene>
    <name evidence="1" type="ORF">KIPB_011581</name>
</gene>
<sequence length="261" mass="28321">AEFVTQAVGAFLETLHSPGAIDPAHGVIQVERLCPSPLDHLSPLACLRVDNHMALVIGRERENVIGSASRHGPVGMYMVRLSEEGDLGSVPHGAGVGPDTGRILSISPLPAPADVNGEEVAIPCDVFSAAYLGGKVYMLREKALHIYSMDTSLWETLTPEDGEEWPLFAADCMEAVSETEIFILRCPNSDDFTENYSDSDSDKSDDYMGPEHGAVYGDEDYTTCMVPWLFNTETRSWKQCAPTPPVYAVEDPAVSVSAVDR</sequence>
<feature type="non-terminal residue" evidence="1">
    <location>
        <position position="1"/>
    </location>
</feature>
<proteinExistence type="predicted"/>
<comment type="caution">
    <text evidence="1">The sequence shown here is derived from an EMBL/GenBank/DDBJ whole genome shotgun (WGS) entry which is preliminary data.</text>
</comment>
<dbReference type="EMBL" id="BDIP01004762">
    <property type="protein sequence ID" value="GIQ89174.1"/>
    <property type="molecule type" value="Genomic_DNA"/>
</dbReference>